<evidence type="ECO:0000256" key="1">
    <source>
        <dbReference type="SAM" id="Phobius"/>
    </source>
</evidence>
<evidence type="ECO:0000313" key="2">
    <source>
        <dbReference type="EMBL" id="TQF69074.1"/>
    </source>
</evidence>
<feature type="transmembrane region" description="Helical" evidence="1">
    <location>
        <begin position="48"/>
        <end position="66"/>
    </location>
</feature>
<comment type="caution">
    <text evidence="2">The sequence shown here is derived from an EMBL/GenBank/DDBJ whole genome shotgun (WGS) entry which is preliminary data.</text>
</comment>
<feature type="transmembrane region" description="Helical" evidence="1">
    <location>
        <begin position="78"/>
        <end position="98"/>
    </location>
</feature>
<dbReference type="RefSeq" id="WP_142098523.1">
    <property type="nucleotide sequence ID" value="NZ_VIGH01000004.1"/>
</dbReference>
<keyword evidence="1" id="KW-0472">Membrane</keyword>
<protein>
    <submittedName>
        <fullName evidence="2">HdeD family acid-resistance protein</fullName>
    </submittedName>
</protein>
<dbReference type="Proteomes" id="UP000316256">
    <property type="component" value="Unassembled WGS sequence"/>
</dbReference>
<dbReference type="GO" id="GO:0005886">
    <property type="term" value="C:plasma membrane"/>
    <property type="evidence" value="ECO:0007669"/>
    <property type="project" value="TreeGrafter"/>
</dbReference>
<feature type="transmembrane region" description="Helical" evidence="1">
    <location>
        <begin position="104"/>
        <end position="123"/>
    </location>
</feature>
<keyword evidence="3" id="KW-1185">Reference proteome</keyword>
<gene>
    <name evidence="2" type="ORF">FK531_09870</name>
</gene>
<reference evidence="2 3" key="1">
    <citation type="submission" date="2019-06" db="EMBL/GenBank/DDBJ databases">
        <title>Rhodococcus spaelei sp. nov., isolated from a cave.</title>
        <authorList>
            <person name="Lee S.D."/>
        </authorList>
    </citation>
    <scope>NUCLEOTIDE SEQUENCE [LARGE SCALE GENOMIC DNA]</scope>
    <source>
        <strain evidence="2 3">C9-5</strain>
    </source>
</reference>
<dbReference type="PANTHER" id="PTHR34989:SF1">
    <property type="entry name" value="PROTEIN HDED"/>
    <property type="match status" value="1"/>
</dbReference>
<dbReference type="PANTHER" id="PTHR34989">
    <property type="entry name" value="PROTEIN HDED"/>
    <property type="match status" value="1"/>
</dbReference>
<sequence>MTESPIVESNEAILRIAKDVWWMLLVRGIVAVIFGIVAIAWPHATVKVLIVVVGVFWIVDGVTSAVRAIQARKVVQSWVWWLAAAVVSVAAGIVLFAWPALTALAFAYLMGFWAILVGILEVIGAFQVMANGGQWIGAMVAGVLAVLFGLVLLIWPGSGITGLMWLVGGFAILFGILFLVSAFQVRSAAKRAGVV</sequence>
<dbReference type="Pfam" id="PF03729">
    <property type="entry name" value="DUF308"/>
    <property type="match status" value="2"/>
</dbReference>
<accession>A0A541B9T0</accession>
<dbReference type="OrthoDB" id="193343at2"/>
<evidence type="ECO:0000313" key="3">
    <source>
        <dbReference type="Proteomes" id="UP000316256"/>
    </source>
</evidence>
<proteinExistence type="predicted"/>
<dbReference type="InterPro" id="IPR005325">
    <property type="entry name" value="DUF308_memb"/>
</dbReference>
<dbReference type="AlphaFoldDB" id="A0A541B9T0"/>
<feature type="transmembrane region" description="Helical" evidence="1">
    <location>
        <begin position="162"/>
        <end position="183"/>
    </location>
</feature>
<feature type="transmembrane region" description="Helical" evidence="1">
    <location>
        <begin position="20"/>
        <end position="42"/>
    </location>
</feature>
<feature type="transmembrane region" description="Helical" evidence="1">
    <location>
        <begin position="135"/>
        <end position="156"/>
    </location>
</feature>
<dbReference type="InterPro" id="IPR052712">
    <property type="entry name" value="Acid_resist_chaperone_HdeD"/>
</dbReference>
<keyword evidence="1" id="KW-1133">Transmembrane helix</keyword>
<name>A0A541B9T0_9NOCA</name>
<dbReference type="EMBL" id="VIGH01000004">
    <property type="protein sequence ID" value="TQF69074.1"/>
    <property type="molecule type" value="Genomic_DNA"/>
</dbReference>
<organism evidence="2 3">
    <name type="scientific">Rhodococcus spelaei</name>
    <dbReference type="NCBI Taxonomy" id="2546320"/>
    <lineage>
        <taxon>Bacteria</taxon>
        <taxon>Bacillati</taxon>
        <taxon>Actinomycetota</taxon>
        <taxon>Actinomycetes</taxon>
        <taxon>Mycobacteriales</taxon>
        <taxon>Nocardiaceae</taxon>
        <taxon>Rhodococcus</taxon>
    </lineage>
</organism>
<keyword evidence="1" id="KW-0812">Transmembrane</keyword>